<name>A0A8J3GQA9_9MICO</name>
<dbReference type="AlphaFoldDB" id="A0A8J3GQA9"/>
<keyword evidence="2" id="KW-0418">Kinase</keyword>
<reference evidence="2" key="2">
    <citation type="submission" date="2020-09" db="EMBL/GenBank/DDBJ databases">
        <authorList>
            <person name="Sun Q."/>
            <person name="Zhou Y."/>
        </authorList>
    </citation>
    <scope>NUCLEOTIDE SEQUENCE</scope>
    <source>
        <strain evidence="2">CGMCC 1.16548</strain>
    </source>
</reference>
<comment type="caution">
    <text evidence="2">The sequence shown here is derived from an EMBL/GenBank/DDBJ whole genome shotgun (WGS) entry which is preliminary data.</text>
</comment>
<protein>
    <submittedName>
        <fullName evidence="2">Sugar kinase</fullName>
    </submittedName>
</protein>
<dbReference type="SUPFAM" id="SSF53067">
    <property type="entry name" value="Actin-like ATPase domain"/>
    <property type="match status" value="1"/>
</dbReference>
<evidence type="ECO:0000313" key="2">
    <source>
        <dbReference type="EMBL" id="GHF14262.1"/>
    </source>
</evidence>
<keyword evidence="3" id="KW-1185">Reference proteome</keyword>
<sequence>MDVIRPFAGAAGHAPAGGSLDDLRRSNLSIVLGLVHANRQISRAELTRATGLNRSTIATIVADLEWRGLVEAADPRATKRVGRPSATIIPTERVAAIAVNPELDATTVSVVTLGGRVLRVVRYENDRIPSAREVANAVAAVVAGMRPDLERRHHLAGIGVAVPGQVRSRDGFVNLAPHLEWVDEPLAEMISAATGLPTSAGNDAACGVIAEGMFGAGRGQSHLVFLNGGASGIGGGVIVGDSLLAGHEGFGGELGHTLVNSDGKHCHCGASGCLETEITQAAVMSGQEIERQLEFLAVALRNITNTFNPGRIILGGFLADLHRVGGDLLTERVRATALRGPGRSVDILASELRRDSLLVGAAELAFRAVLQNPTVVSASQLRGRPIASVDAAVS</sequence>
<dbReference type="Gene3D" id="3.30.420.40">
    <property type="match status" value="4"/>
</dbReference>
<organism evidence="2 3">
    <name type="scientific">Pseudolysinimonas yzui</name>
    <dbReference type="NCBI Taxonomy" id="2708254"/>
    <lineage>
        <taxon>Bacteria</taxon>
        <taxon>Bacillati</taxon>
        <taxon>Actinomycetota</taxon>
        <taxon>Actinomycetes</taxon>
        <taxon>Micrococcales</taxon>
        <taxon>Microbacteriaceae</taxon>
        <taxon>Pseudolysinimonas</taxon>
    </lineage>
</organism>
<dbReference type="PANTHER" id="PTHR18964:SF149">
    <property type="entry name" value="BIFUNCTIONAL UDP-N-ACETYLGLUCOSAMINE 2-EPIMERASE_N-ACETYLMANNOSAMINE KINASE"/>
    <property type="match status" value="1"/>
</dbReference>
<evidence type="ECO:0000313" key="3">
    <source>
        <dbReference type="Proteomes" id="UP000617531"/>
    </source>
</evidence>
<dbReference type="Pfam" id="PF00480">
    <property type="entry name" value="ROK"/>
    <property type="match status" value="2"/>
</dbReference>
<comment type="similarity">
    <text evidence="1">Belongs to the ROK (NagC/XylR) family.</text>
</comment>
<gene>
    <name evidence="2" type="ORF">GCM10011600_13990</name>
</gene>
<dbReference type="RefSeq" id="WP_191282753.1">
    <property type="nucleotide sequence ID" value="NZ_BNAI01000002.1"/>
</dbReference>
<dbReference type="Gene3D" id="1.10.10.10">
    <property type="entry name" value="Winged helix-like DNA-binding domain superfamily/Winged helix DNA-binding domain"/>
    <property type="match status" value="1"/>
</dbReference>
<reference evidence="2" key="1">
    <citation type="journal article" date="2014" name="Int. J. Syst. Evol. Microbiol.">
        <title>Complete genome sequence of Corynebacterium casei LMG S-19264T (=DSM 44701T), isolated from a smear-ripened cheese.</title>
        <authorList>
            <consortium name="US DOE Joint Genome Institute (JGI-PGF)"/>
            <person name="Walter F."/>
            <person name="Albersmeier A."/>
            <person name="Kalinowski J."/>
            <person name="Ruckert C."/>
        </authorList>
    </citation>
    <scope>NUCLEOTIDE SEQUENCE</scope>
    <source>
        <strain evidence="2">CGMCC 1.16548</strain>
    </source>
</reference>
<dbReference type="InterPro" id="IPR036390">
    <property type="entry name" value="WH_DNA-bd_sf"/>
</dbReference>
<accession>A0A8J3GQA9</accession>
<dbReference type="GO" id="GO:0016301">
    <property type="term" value="F:kinase activity"/>
    <property type="evidence" value="ECO:0007669"/>
    <property type="project" value="UniProtKB-KW"/>
</dbReference>
<dbReference type="PANTHER" id="PTHR18964">
    <property type="entry name" value="ROK (REPRESSOR, ORF, KINASE) FAMILY"/>
    <property type="match status" value="1"/>
</dbReference>
<dbReference type="Proteomes" id="UP000617531">
    <property type="component" value="Unassembled WGS sequence"/>
</dbReference>
<dbReference type="InterPro" id="IPR043129">
    <property type="entry name" value="ATPase_NBD"/>
</dbReference>
<keyword evidence="2" id="KW-0808">Transferase</keyword>
<dbReference type="InterPro" id="IPR036388">
    <property type="entry name" value="WH-like_DNA-bd_sf"/>
</dbReference>
<dbReference type="InterPro" id="IPR000600">
    <property type="entry name" value="ROK"/>
</dbReference>
<dbReference type="EMBL" id="BNAI01000002">
    <property type="protein sequence ID" value="GHF14262.1"/>
    <property type="molecule type" value="Genomic_DNA"/>
</dbReference>
<proteinExistence type="inferred from homology"/>
<dbReference type="SUPFAM" id="SSF46785">
    <property type="entry name" value="Winged helix' DNA-binding domain"/>
    <property type="match status" value="1"/>
</dbReference>
<evidence type="ECO:0000256" key="1">
    <source>
        <dbReference type="ARBA" id="ARBA00006479"/>
    </source>
</evidence>